<evidence type="ECO:0000256" key="1">
    <source>
        <dbReference type="ARBA" id="ARBA00022723"/>
    </source>
</evidence>
<dbReference type="GO" id="GO:0046872">
    <property type="term" value="F:metal ion binding"/>
    <property type="evidence" value="ECO:0007669"/>
    <property type="project" value="UniProtKB-KW"/>
</dbReference>
<evidence type="ECO:0000256" key="2">
    <source>
        <dbReference type="ARBA" id="ARBA00023002"/>
    </source>
</evidence>
<keyword evidence="3" id="KW-0408">Iron</keyword>
<dbReference type="PRINTS" id="PR00419">
    <property type="entry name" value="ADXRDTASE"/>
</dbReference>
<dbReference type="InterPro" id="IPR023753">
    <property type="entry name" value="FAD/NAD-binding_dom"/>
</dbReference>
<comment type="caution">
    <text evidence="6">The sequence shown here is derived from an EMBL/GenBank/DDBJ whole genome shotgun (WGS) entry which is preliminary data.</text>
</comment>
<dbReference type="InterPro" id="IPR036188">
    <property type="entry name" value="FAD/NAD-bd_sf"/>
</dbReference>
<dbReference type="GO" id="GO:0051536">
    <property type="term" value="F:iron-sulfur cluster binding"/>
    <property type="evidence" value="ECO:0007669"/>
    <property type="project" value="UniProtKB-KW"/>
</dbReference>
<dbReference type="GO" id="GO:0016491">
    <property type="term" value="F:oxidoreductase activity"/>
    <property type="evidence" value="ECO:0007669"/>
    <property type="project" value="UniProtKB-KW"/>
</dbReference>
<dbReference type="Pfam" id="PF02662">
    <property type="entry name" value="FlpD"/>
    <property type="match status" value="1"/>
</dbReference>
<sequence>MRDRDLTSADVAEFASPRELMEAEWAPCRYHCPVHADVRGYIELAARGQFEAAANLVRDCLPFASVCGRICHHPCEANCRRCEVDQAVAVREVKRFVCELTGVRAAVHKADKQDLAKVAIVGAGPAGMAAALELARIGYRPTVFEKFPVAGGIPATAIPSYRLPRDVIRQDTDWIFAHGVDFVPNCDIGKDKTIADLEAEGFEAVLIATGLADSRMLPLPGADHKRVLPVLTFLTDVSFDRTPDVGANVLVIGGGNVAMDAARTARRLGAQVTAMCLENEEEMPAWDWERDEADEEGVTFLFRRGPVEVLLDGDKIVGMKTRKVTRVFDGEGKFSPEYDDNDLQNIPCDTVIMAIGQTANLNFIEGSDLTADDRGRLTYDSATHQTSLPEVFACGEIVTAPGSAVEACASGQRAAKAIDLYLSGRTIQIDDALPPTIDKIAPATAEKVLKVERYGVDTEQPEMRITTFDEIDHNYDPEIAVREARRCMSCGGGAEVLVDKCAACLTCLRVCPFDIPVVTDVARIESSLCQACGMCIADCPANAIIARSWSPEEDLRQVAAKINALTGERKIVAYVCGHHSPATAWGGTLEDTIPGVVEEYLPSMSRLSAAEILHTLEAGATGVIVVACNEGADRYPTAPLRAAKRVEQVRELLDEIGLGAERVQYVAVADRGRAATREAMAEAADRIEGKVQESVESE</sequence>
<dbReference type="InterPro" id="IPR028261">
    <property type="entry name" value="DPD_II"/>
</dbReference>
<evidence type="ECO:0000259" key="5">
    <source>
        <dbReference type="PROSITE" id="PS51379"/>
    </source>
</evidence>
<dbReference type="Gene3D" id="3.50.50.60">
    <property type="entry name" value="FAD/NAD(P)-binding domain"/>
    <property type="match status" value="2"/>
</dbReference>
<reference evidence="6" key="1">
    <citation type="journal article" date="2015" name="Nature">
        <title>Complex archaea that bridge the gap between prokaryotes and eukaryotes.</title>
        <authorList>
            <person name="Spang A."/>
            <person name="Saw J.H."/>
            <person name="Jorgensen S.L."/>
            <person name="Zaremba-Niedzwiedzka K."/>
            <person name="Martijn J."/>
            <person name="Lind A.E."/>
            <person name="van Eijk R."/>
            <person name="Schleper C."/>
            <person name="Guy L."/>
            <person name="Ettema T.J."/>
        </authorList>
    </citation>
    <scope>NUCLEOTIDE SEQUENCE</scope>
</reference>
<evidence type="ECO:0000256" key="4">
    <source>
        <dbReference type="ARBA" id="ARBA00023014"/>
    </source>
</evidence>
<evidence type="ECO:0000313" key="6">
    <source>
        <dbReference type="EMBL" id="KKN92850.1"/>
    </source>
</evidence>
<dbReference type="PANTHER" id="PTHR42783:SF3">
    <property type="entry name" value="GLUTAMATE SYNTHASE [NADPH] SMALL CHAIN-RELATED"/>
    <property type="match status" value="1"/>
</dbReference>
<organism evidence="6">
    <name type="scientific">marine sediment metagenome</name>
    <dbReference type="NCBI Taxonomy" id="412755"/>
    <lineage>
        <taxon>unclassified sequences</taxon>
        <taxon>metagenomes</taxon>
        <taxon>ecological metagenomes</taxon>
    </lineage>
</organism>
<dbReference type="Pfam" id="PF07992">
    <property type="entry name" value="Pyr_redox_2"/>
    <property type="match status" value="1"/>
</dbReference>
<dbReference type="InterPro" id="IPR017896">
    <property type="entry name" value="4Fe4S_Fe-S-bd"/>
</dbReference>
<dbReference type="PROSITE" id="PS51379">
    <property type="entry name" value="4FE4S_FER_2"/>
    <property type="match status" value="2"/>
</dbReference>
<dbReference type="AlphaFoldDB" id="A0A0F9UI02"/>
<dbReference type="InterPro" id="IPR003813">
    <property type="entry name" value="MvhD/FlpD"/>
</dbReference>
<dbReference type="InterPro" id="IPR009051">
    <property type="entry name" value="Helical_ferredxn"/>
</dbReference>
<dbReference type="Gene3D" id="3.30.70.20">
    <property type="match status" value="1"/>
</dbReference>
<dbReference type="PANTHER" id="PTHR42783">
    <property type="entry name" value="GLUTAMATE SYNTHASE [NADPH] SMALL CHAIN"/>
    <property type="match status" value="1"/>
</dbReference>
<dbReference type="Pfam" id="PF14691">
    <property type="entry name" value="Fer4_20"/>
    <property type="match status" value="1"/>
</dbReference>
<dbReference type="InterPro" id="IPR017900">
    <property type="entry name" value="4Fe4S_Fe_S_CS"/>
</dbReference>
<dbReference type="SUPFAM" id="SSF46548">
    <property type="entry name" value="alpha-helical ferredoxin"/>
    <property type="match status" value="1"/>
</dbReference>
<dbReference type="EMBL" id="LAZR01000091">
    <property type="protein sequence ID" value="KKN92850.1"/>
    <property type="molecule type" value="Genomic_DNA"/>
</dbReference>
<dbReference type="Gene3D" id="1.10.1060.10">
    <property type="entry name" value="Alpha-helical ferredoxin"/>
    <property type="match status" value="1"/>
</dbReference>
<keyword evidence="4" id="KW-0411">Iron-sulfur</keyword>
<dbReference type="SUPFAM" id="SSF54862">
    <property type="entry name" value="4Fe-4S ferredoxins"/>
    <property type="match status" value="1"/>
</dbReference>
<proteinExistence type="predicted"/>
<gene>
    <name evidence="6" type="ORF">LCGC14_0203780</name>
</gene>
<evidence type="ECO:0000256" key="3">
    <source>
        <dbReference type="ARBA" id="ARBA00023004"/>
    </source>
</evidence>
<dbReference type="SUPFAM" id="SSF51971">
    <property type="entry name" value="Nucleotide-binding domain"/>
    <property type="match status" value="1"/>
</dbReference>
<dbReference type="PROSITE" id="PS00198">
    <property type="entry name" value="4FE4S_FER_1"/>
    <property type="match status" value="2"/>
</dbReference>
<accession>A0A0F9UI02</accession>
<protein>
    <recommendedName>
        <fullName evidence="5">4Fe-4S ferredoxin-type domain-containing protein</fullName>
    </recommendedName>
</protein>
<keyword evidence="1" id="KW-0479">Metal-binding</keyword>
<keyword evidence="2" id="KW-0560">Oxidoreductase</keyword>
<feature type="domain" description="4Fe-4S ferredoxin-type" evidence="5">
    <location>
        <begin position="520"/>
        <end position="549"/>
    </location>
</feature>
<feature type="domain" description="4Fe-4S ferredoxin-type" evidence="5">
    <location>
        <begin position="492"/>
        <end position="519"/>
    </location>
</feature>
<name>A0A0F9UI02_9ZZZZ</name>